<dbReference type="SMART" id="SM00044">
    <property type="entry name" value="CYCc"/>
    <property type="match status" value="1"/>
</dbReference>
<reference evidence="11 12" key="1">
    <citation type="submission" date="2018-04" db="EMBL/GenBank/DDBJ databases">
        <title>The genome of golden apple snail Pomacea canaliculata provides insight into stress tolerance and invasive adaptation.</title>
        <authorList>
            <person name="Liu C."/>
            <person name="Liu B."/>
            <person name="Ren Y."/>
            <person name="Zhang Y."/>
            <person name="Wang H."/>
            <person name="Li S."/>
            <person name="Jiang F."/>
            <person name="Yin L."/>
            <person name="Zhang G."/>
            <person name="Qian W."/>
            <person name="Fan W."/>
        </authorList>
    </citation>
    <scope>NUCLEOTIDE SEQUENCE [LARGE SCALE GENOMIC DNA]</scope>
    <source>
        <strain evidence="11">SZHN2017</strain>
        <tissue evidence="11">Muscle</tissue>
    </source>
</reference>
<dbReference type="STRING" id="400727.A0A2T7NW08"/>
<keyword evidence="12" id="KW-1185">Reference proteome</keyword>
<dbReference type="GO" id="GO:0004383">
    <property type="term" value="F:guanylate cyclase activity"/>
    <property type="evidence" value="ECO:0007669"/>
    <property type="project" value="UniProtKB-EC"/>
</dbReference>
<comment type="caution">
    <text evidence="11">The sequence shown here is derived from an EMBL/GenBank/DDBJ whole genome shotgun (WGS) entry which is preliminary data.</text>
</comment>
<protein>
    <recommendedName>
        <fullName evidence="2">guanylate cyclase</fullName>
        <ecNumber evidence="2">4.6.1.2</ecNumber>
    </recommendedName>
</protein>
<evidence type="ECO:0000256" key="5">
    <source>
        <dbReference type="ARBA" id="ARBA00023134"/>
    </source>
</evidence>
<dbReference type="GO" id="GO:0070482">
    <property type="term" value="P:response to oxygen levels"/>
    <property type="evidence" value="ECO:0007669"/>
    <property type="project" value="TreeGrafter"/>
</dbReference>
<dbReference type="SUPFAM" id="SSF55073">
    <property type="entry name" value="Nucleotide cyclase"/>
    <property type="match status" value="1"/>
</dbReference>
<accession>A0A2T7NW08</accession>
<keyword evidence="5" id="KW-0342">GTP-binding</keyword>
<dbReference type="PANTHER" id="PTHR45655:SF13">
    <property type="entry name" value="SOLUBLE GUANYLATE CYCLASE GCY-32-RELATED"/>
    <property type="match status" value="1"/>
</dbReference>
<evidence type="ECO:0000313" key="11">
    <source>
        <dbReference type="EMBL" id="PVD25336.1"/>
    </source>
</evidence>
<organism evidence="11 12">
    <name type="scientific">Pomacea canaliculata</name>
    <name type="common">Golden apple snail</name>
    <dbReference type="NCBI Taxonomy" id="400727"/>
    <lineage>
        <taxon>Eukaryota</taxon>
        <taxon>Metazoa</taxon>
        <taxon>Spiralia</taxon>
        <taxon>Lophotrochozoa</taxon>
        <taxon>Mollusca</taxon>
        <taxon>Gastropoda</taxon>
        <taxon>Caenogastropoda</taxon>
        <taxon>Architaenioglossa</taxon>
        <taxon>Ampullarioidea</taxon>
        <taxon>Ampullariidae</taxon>
        <taxon>Pomacea</taxon>
    </lineage>
</organism>
<dbReference type="InterPro" id="IPR011645">
    <property type="entry name" value="HNOB_dom_associated"/>
</dbReference>
<dbReference type="AlphaFoldDB" id="A0A2T7NW08"/>
<dbReference type="Gene3D" id="6.10.250.780">
    <property type="match status" value="1"/>
</dbReference>
<proteinExistence type="inferred from homology"/>
<dbReference type="Proteomes" id="UP000245119">
    <property type="component" value="Linkage Group LG9"/>
</dbReference>
<dbReference type="GO" id="GO:0008074">
    <property type="term" value="C:guanylate cyclase complex, soluble"/>
    <property type="evidence" value="ECO:0007669"/>
    <property type="project" value="TreeGrafter"/>
</dbReference>
<dbReference type="OrthoDB" id="6127067at2759"/>
<name>A0A2T7NW08_POMCA</name>
<dbReference type="Gene3D" id="3.30.70.1230">
    <property type="entry name" value="Nucleotide cyclase"/>
    <property type="match status" value="1"/>
</dbReference>
<dbReference type="PROSITE" id="PS00452">
    <property type="entry name" value="GUANYLATE_CYCLASE_1"/>
    <property type="match status" value="1"/>
</dbReference>
<evidence type="ECO:0000256" key="6">
    <source>
        <dbReference type="ARBA" id="ARBA00023239"/>
    </source>
</evidence>
<dbReference type="Gene3D" id="3.30.450.260">
    <property type="entry name" value="Haem NO binding associated domain"/>
    <property type="match status" value="1"/>
</dbReference>
<keyword evidence="7" id="KW-0141">cGMP biosynthesis</keyword>
<dbReference type="InterPro" id="IPR018297">
    <property type="entry name" value="A/G_cyclase_CS"/>
</dbReference>
<keyword evidence="4" id="KW-0547">Nucleotide-binding</keyword>
<keyword evidence="6 8" id="KW-0456">Lyase</keyword>
<dbReference type="InterPro" id="IPR001054">
    <property type="entry name" value="A/G_cyclase"/>
</dbReference>
<dbReference type="PROSITE" id="PS50125">
    <property type="entry name" value="GUANYLATE_CYCLASE_2"/>
    <property type="match status" value="1"/>
</dbReference>
<dbReference type="EC" id="4.6.1.2" evidence="2"/>
<evidence type="ECO:0000256" key="7">
    <source>
        <dbReference type="ARBA" id="ARBA00023293"/>
    </source>
</evidence>
<feature type="region of interest" description="Disordered" evidence="9">
    <location>
        <begin position="324"/>
        <end position="359"/>
    </location>
</feature>
<evidence type="ECO:0000256" key="1">
    <source>
        <dbReference type="ARBA" id="ARBA00004496"/>
    </source>
</evidence>
<comment type="subcellular location">
    <subcellularLocation>
        <location evidence="1">Cytoplasm</location>
    </subcellularLocation>
</comment>
<dbReference type="InterPro" id="IPR042463">
    <property type="entry name" value="HNOB_dom_associated_sf"/>
</dbReference>
<evidence type="ECO:0000259" key="10">
    <source>
        <dbReference type="PROSITE" id="PS50125"/>
    </source>
</evidence>
<dbReference type="InterPro" id="IPR029787">
    <property type="entry name" value="Nucleotide_cyclase"/>
</dbReference>
<dbReference type="CDD" id="cd07302">
    <property type="entry name" value="CHD"/>
    <property type="match status" value="1"/>
</dbReference>
<dbReference type="GO" id="GO:0019934">
    <property type="term" value="P:cGMP-mediated signaling"/>
    <property type="evidence" value="ECO:0007669"/>
    <property type="project" value="TreeGrafter"/>
</dbReference>
<dbReference type="EMBL" id="PZQS01000009">
    <property type="protein sequence ID" value="PVD25336.1"/>
    <property type="molecule type" value="Genomic_DNA"/>
</dbReference>
<feature type="compositionally biased region" description="Basic and acidic residues" evidence="9">
    <location>
        <begin position="346"/>
        <end position="355"/>
    </location>
</feature>
<dbReference type="FunFam" id="3.30.70.1230:FF:000007">
    <property type="entry name" value="Guanylate cyclase soluble subunit alpha-3"/>
    <property type="match status" value="1"/>
</dbReference>
<keyword evidence="3" id="KW-0963">Cytoplasm</keyword>
<comment type="similarity">
    <text evidence="8">Belongs to the adenylyl cyclase class-4/guanylyl cyclase family.</text>
</comment>
<sequence length="393" mass="44281">MIWLEDEQRVMFIGSPRLKSLDEMKRMNIYMADIPLFDVTREIVLLYEQRNAEIGITQKLDLTMAELTRTSLALEVEKRKTEQLLHQMLPPKVAMQLKNGDIVEAETFQQATIMFSDIVGFTNIAATCPPETIVNMLNDMYERFDRATNSWDVYKVETIGDAYMVVGGVPELREDHSERVARFAMTIVQEAVQVPSPATGSPLQIRVGIHTGPVMAGVVGIKMPRYCLFGDTVNTASRMESHSVPGRIHLSREVFSQLVNKGFRMKKRGLIEVKGKGLLTTYFLVGDGHINVTEPEDKFMSFPVLTNDEQETTEPVASYVTKLSEEGSTDSGHCLDSQEKRKHVRSQHEAPDRRAMPISPRVVKPNYTFLSSASNQLQPTSTEKVRSSYCSVL</sequence>
<gene>
    <name evidence="11" type="ORF">C0Q70_15836</name>
</gene>
<evidence type="ECO:0000313" key="12">
    <source>
        <dbReference type="Proteomes" id="UP000245119"/>
    </source>
</evidence>
<evidence type="ECO:0000256" key="4">
    <source>
        <dbReference type="ARBA" id="ARBA00022741"/>
    </source>
</evidence>
<dbReference type="GO" id="GO:0005525">
    <property type="term" value="F:GTP binding"/>
    <property type="evidence" value="ECO:0007669"/>
    <property type="project" value="UniProtKB-KW"/>
</dbReference>
<evidence type="ECO:0000256" key="2">
    <source>
        <dbReference type="ARBA" id="ARBA00012202"/>
    </source>
</evidence>
<dbReference type="PANTHER" id="PTHR45655">
    <property type="entry name" value="GUANYLATE CYCLASE SOLUBLE SUBUNIT BETA-2"/>
    <property type="match status" value="1"/>
</dbReference>
<dbReference type="Pfam" id="PF00211">
    <property type="entry name" value="Guanylate_cyc"/>
    <property type="match status" value="1"/>
</dbReference>
<feature type="domain" description="Guanylate cyclase" evidence="10">
    <location>
        <begin position="112"/>
        <end position="240"/>
    </location>
</feature>
<evidence type="ECO:0000256" key="8">
    <source>
        <dbReference type="RuleBase" id="RU000405"/>
    </source>
</evidence>
<evidence type="ECO:0000256" key="3">
    <source>
        <dbReference type="ARBA" id="ARBA00022490"/>
    </source>
</evidence>
<dbReference type="Pfam" id="PF07701">
    <property type="entry name" value="HNOBA"/>
    <property type="match status" value="1"/>
</dbReference>
<evidence type="ECO:0000256" key="9">
    <source>
        <dbReference type="SAM" id="MobiDB-lite"/>
    </source>
</evidence>